<feature type="compositionally biased region" description="Polar residues" evidence="1">
    <location>
        <begin position="164"/>
        <end position="175"/>
    </location>
</feature>
<dbReference type="SUPFAM" id="SSF50729">
    <property type="entry name" value="PH domain-like"/>
    <property type="match status" value="1"/>
</dbReference>
<accession>A0A914VQZ2</accession>
<dbReference type="GO" id="GO:0035591">
    <property type="term" value="F:signaling adaptor activity"/>
    <property type="evidence" value="ECO:0007669"/>
    <property type="project" value="TreeGrafter"/>
</dbReference>
<evidence type="ECO:0000313" key="3">
    <source>
        <dbReference type="Proteomes" id="UP000887566"/>
    </source>
</evidence>
<keyword evidence="3" id="KW-1185">Reference proteome</keyword>
<feature type="compositionally biased region" description="Basic residues" evidence="1">
    <location>
        <begin position="77"/>
        <end position="90"/>
    </location>
</feature>
<name>A0A914VQZ2_9BILA</name>
<feature type="compositionally biased region" description="Low complexity" evidence="1">
    <location>
        <begin position="741"/>
        <end position="752"/>
    </location>
</feature>
<feature type="region of interest" description="Disordered" evidence="1">
    <location>
        <begin position="458"/>
        <end position="705"/>
    </location>
</feature>
<feature type="region of interest" description="Disordered" evidence="1">
    <location>
        <begin position="736"/>
        <end position="767"/>
    </location>
</feature>
<dbReference type="WBParaSite" id="PSAMB.scaffold2342size23721.g17433.t2">
    <property type="protein sequence ID" value="PSAMB.scaffold2342size23721.g17433.t2"/>
    <property type="gene ID" value="PSAMB.scaffold2342size23721.g17433"/>
</dbReference>
<sequence length="801" mass="88482">MPYYPIVARATRGEKWHGRKIIVMGQRDDRQGTSPPPDFLPRRRPPPSALSTAVNRALNSKTSRIGRCKPEVKICRSHRKASGRPYKRWTTRSSGQRGGTTEAASRPLRRRFQLKSGQLGESGGVRYQRLVAFHNFAHGESIGGFFALPNDGAFVFREKEEQTEAYSRSSTSSGDSKCGERGERRVTGPRHHFWERVPPIVVPSGRKCASIPRKTAELKECEAMPDANGEQGTIVHQGWLLKSREPLMKLPFIKSKWVKRYFVLRSGTPSSPCRLDQYHDEKMRKRTKSLNLEQCSQVDSYLRMTHADRHKEWIFAMHLNKREVYLAADNEEQMNKWVTDLCHVCNLERQESNSPINYEDVYQDEPGVSFDSLQSTPMTEEQNIHNMFAERNNDDDEEREERLCAFEFPAVQKSLGNVGANDAMEPYLHINSFSSSSAAQSVGQQGYVHLTQCISAQPRPNARGPAKGTAATSGALTLPLAPPVPVPAPVHQRGPSSDSTASSQRSISVSDNESSSQNTPSLEIPANLDTVPPPPRPPKVTAQVHTPNHSYSNAQPKKTLPGYDVPTPSISHLNQRPPPPAPTEEEGSSAETIKSPTEYADNGDSYMNLPISAKEKLSPAPTVDRSKKPSRSARPAESGESSDKDDNSPLKPTAVRINRIDSFVRKGLSPAPTPQGTPQSTPQSQQHERPRVPAQLPITNPRPRMTAAQIVNSSAASPNPARPPGTAPLLEYIDPTFMAQPSPRSARAASPRTGGAPTDSFNLFSSPSKSATVNYAVINEKATKAVEETISQPRTLDRKKY</sequence>
<feature type="compositionally biased region" description="Low complexity" evidence="1">
    <location>
        <begin position="91"/>
        <end position="101"/>
    </location>
</feature>
<dbReference type="GO" id="GO:0005737">
    <property type="term" value="C:cytoplasm"/>
    <property type="evidence" value="ECO:0007669"/>
    <property type="project" value="TreeGrafter"/>
</dbReference>
<dbReference type="Gene3D" id="2.30.29.30">
    <property type="entry name" value="Pleckstrin-homology domain (PH domain)/Phosphotyrosine-binding domain (PTB)"/>
    <property type="match status" value="1"/>
</dbReference>
<feature type="compositionally biased region" description="Polar residues" evidence="1">
    <location>
        <begin position="494"/>
        <end position="521"/>
    </location>
</feature>
<dbReference type="InterPro" id="IPR046355">
    <property type="entry name" value="Gab1-4-like"/>
</dbReference>
<dbReference type="Proteomes" id="UP000887566">
    <property type="component" value="Unplaced"/>
</dbReference>
<dbReference type="PANTHER" id="PTHR45960:SF2">
    <property type="entry name" value="PROTEIN DAUGHTER OF SEVENLESS"/>
    <property type="match status" value="1"/>
</dbReference>
<dbReference type="PROSITE" id="PS50003">
    <property type="entry name" value="PH_DOMAIN"/>
    <property type="match status" value="1"/>
</dbReference>
<evidence type="ECO:0000256" key="1">
    <source>
        <dbReference type="SAM" id="MobiDB-lite"/>
    </source>
</evidence>
<evidence type="ECO:0000259" key="2">
    <source>
        <dbReference type="PROSITE" id="PS50003"/>
    </source>
</evidence>
<dbReference type="InterPro" id="IPR001849">
    <property type="entry name" value="PH_domain"/>
</dbReference>
<proteinExistence type="predicted"/>
<reference evidence="4" key="1">
    <citation type="submission" date="2022-11" db="UniProtKB">
        <authorList>
            <consortium name="WormBaseParasite"/>
        </authorList>
    </citation>
    <scope>IDENTIFICATION</scope>
</reference>
<dbReference type="AlphaFoldDB" id="A0A914VQZ2"/>
<feature type="compositionally biased region" description="Low complexity" evidence="1">
    <location>
        <begin position="674"/>
        <end position="685"/>
    </location>
</feature>
<dbReference type="PANTHER" id="PTHR45960">
    <property type="entry name" value="GRB2-ASSOCIATED-BINDING PROTEIN"/>
    <property type="match status" value="1"/>
</dbReference>
<feature type="domain" description="PH" evidence="2">
    <location>
        <begin position="233"/>
        <end position="346"/>
    </location>
</feature>
<organism evidence="3 4">
    <name type="scientific">Plectus sambesii</name>
    <dbReference type="NCBI Taxonomy" id="2011161"/>
    <lineage>
        <taxon>Eukaryota</taxon>
        <taxon>Metazoa</taxon>
        <taxon>Ecdysozoa</taxon>
        <taxon>Nematoda</taxon>
        <taxon>Chromadorea</taxon>
        <taxon>Plectida</taxon>
        <taxon>Plectina</taxon>
        <taxon>Plectoidea</taxon>
        <taxon>Plectidae</taxon>
        <taxon>Plectus</taxon>
    </lineage>
</organism>
<dbReference type="GO" id="GO:0007165">
    <property type="term" value="P:signal transduction"/>
    <property type="evidence" value="ECO:0007669"/>
    <property type="project" value="TreeGrafter"/>
</dbReference>
<feature type="compositionally biased region" description="Polar residues" evidence="1">
    <location>
        <begin position="543"/>
        <end position="556"/>
    </location>
</feature>
<dbReference type="SMART" id="SM00233">
    <property type="entry name" value="PH"/>
    <property type="match status" value="1"/>
</dbReference>
<evidence type="ECO:0000313" key="4">
    <source>
        <dbReference type="WBParaSite" id="PSAMB.scaffold2342size23721.g17433.t2"/>
    </source>
</evidence>
<protein>
    <submittedName>
        <fullName evidence="4">PH domain-containing protein</fullName>
    </submittedName>
</protein>
<feature type="region of interest" description="Disordered" evidence="1">
    <location>
        <begin position="77"/>
        <end position="109"/>
    </location>
</feature>
<feature type="region of interest" description="Disordered" evidence="1">
    <location>
        <begin position="164"/>
        <end position="185"/>
    </location>
</feature>
<dbReference type="InterPro" id="IPR011993">
    <property type="entry name" value="PH-like_dom_sf"/>
</dbReference>
<feature type="region of interest" description="Disordered" evidence="1">
    <location>
        <begin position="23"/>
        <end position="50"/>
    </location>
</feature>
<dbReference type="Pfam" id="PF00169">
    <property type="entry name" value="PH"/>
    <property type="match status" value="1"/>
</dbReference>